<dbReference type="RefSeq" id="WP_367958363.1">
    <property type="nucleotide sequence ID" value="NZ_JBAKFK010000001.1"/>
</dbReference>
<gene>
    <name evidence="1" type="ORF">V6X73_00055</name>
</gene>
<dbReference type="Pfam" id="PF19888">
    <property type="entry name" value="DUF6361"/>
    <property type="match status" value="1"/>
</dbReference>
<evidence type="ECO:0000313" key="2">
    <source>
        <dbReference type="Proteomes" id="UP001556709"/>
    </source>
</evidence>
<proteinExistence type="predicted"/>
<dbReference type="InterPro" id="IPR045941">
    <property type="entry name" value="DUF6361"/>
</dbReference>
<sequence length="408" mass="46317">MSNSSAFLTWIDLTAPDRDKVMQVVDSLRGQGTVDELGLGTLRDFLSDTLFPGTSVLHTRIRYVLFIPWIYRAMERDCQRITDVSAEARAREIALIEALKAGDAGTGVIGSEAGQALSRLPSSVYWAALVRWGVFAPRRSQSWYHRHFQSLTCSEPVVRADDPGVMWVGEPTWHPRLPDAPMDLLDSVDFQLSRDEAQFLQGRIRENVSGSLLAWLAGEGNAGLNSDDAIWDEAKVWQAPPAITEVVDLAQRFSLYMEGAPLLYNLLLAEMRREWKWMPSGTDLHQTEDYYRDCLAEWANRVKDTQFEPNALWALAARREFAVKPCHKRFVEAWCTGIAQHGALSVADNNELRVLIEKRERALKGSRARTCNYSRLEDWRGNVGIGRMNFRWPQVRQMLIDLHQGLAN</sequence>
<dbReference type="EMBL" id="JBAKFM010000001">
    <property type="protein sequence ID" value="MEX0468133.1"/>
    <property type="molecule type" value="Genomic_DNA"/>
</dbReference>
<protein>
    <submittedName>
        <fullName evidence="1">DUF6361 family protein</fullName>
    </submittedName>
</protein>
<organism evidence="1 2">
    <name type="scientific">Spiribacter pallidus</name>
    <dbReference type="NCBI Taxonomy" id="1987936"/>
    <lineage>
        <taxon>Bacteria</taxon>
        <taxon>Pseudomonadati</taxon>
        <taxon>Pseudomonadota</taxon>
        <taxon>Gammaproteobacteria</taxon>
        <taxon>Chromatiales</taxon>
        <taxon>Ectothiorhodospiraceae</taxon>
        <taxon>Spiribacter</taxon>
    </lineage>
</organism>
<evidence type="ECO:0000313" key="1">
    <source>
        <dbReference type="EMBL" id="MEX0468133.1"/>
    </source>
</evidence>
<dbReference type="Proteomes" id="UP001556709">
    <property type="component" value="Unassembled WGS sequence"/>
</dbReference>
<name>A0ABV3T929_9GAMM</name>
<accession>A0ABV3T929</accession>
<reference evidence="1 2" key="1">
    <citation type="submission" date="2024-02" db="EMBL/GenBank/DDBJ databases">
        <title>New especies of Spiribacter isolated from saline water.</title>
        <authorList>
            <person name="Leon M.J."/>
            <person name="De La Haba R."/>
            <person name="Sanchez-Porro C."/>
            <person name="Ventosa A."/>
        </authorList>
    </citation>
    <scope>NUCLEOTIDE SEQUENCE [LARGE SCALE GENOMIC DNA]</scope>
    <source>
        <strain evidence="2">ag22IC6-390</strain>
    </source>
</reference>
<comment type="caution">
    <text evidence="1">The sequence shown here is derived from an EMBL/GenBank/DDBJ whole genome shotgun (WGS) entry which is preliminary data.</text>
</comment>
<keyword evidence="2" id="KW-1185">Reference proteome</keyword>